<dbReference type="Pfam" id="PF23019">
    <property type="entry name" value="DUF7033"/>
    <property type="match status" value="1"/>
</dbReference>
<dbReference type="RefSeq" id="WP_146789136.1">
    <property type="nucleotide sequence ID" value="NZ_BAABIO010000003.1"/>
</dbReference>
<feature type="domain" description="DUF7033" evidence="1">
    <location>
        <begin position="94"/>
        <end position="181"/>
    </location>
</feature>
<protein>
    <recommendedName>
        <fullName evidence="1">DUF7033 domain-containing protein</fullName>
    </recommendedName>
</protein>
<sequence>MIIYSHTSTPRLQYVVDFLSEYYNTPIRLLFDEEKYLAHPDLHRINYSYHRLNDGEIWIHPHALLFESAIRLVKIECFEHRGYKIFFHAEGDTGFDLFAGIFYLLTRYEEYLPHQKDEYGRYAHQNALAFREDFLHLPLINIWLEDFRFLLVEKFSDLQLLTSNFRLQLTYDIDIAWSFQNKGFKRNAGAVTKLFFTGQWRSMAQRIRVIRGKAQDPFDAYDWMDELHHQNHLQPLYFFLVAEQKGKLDKNIDVANPAFLALIKDTATKYKIGLHPSWASGDHPALLKREKTRLEKIIDGRINASRQHYIRFHLPTTFHQLLSAEITDDYSMGYGSINGFRASVAASFYWYDLKAEIKSPLHVHPFCFMDANAFFEEKKSADDALRELMQYVEIIRSVGGQMITVWHNNFLGSDSLYEGWREAYERFVQTASSFTRVQ</sequence>
<organism evidence="2 3">
    <name type="scientific">Flavisolibacter ginsenosidimutans</name>
    <dbReference type="NCBI Taxonomy" id="661481"/>
    <lineage>
        <taxon>Bacteria</taxon>
        <taxon>Pseudomonadati</taxon>
        <taxon>Bacteroidota</taxon>
        <taxon>Chitinophagia</taxon>
        <taxon>Chitinophagales</taxon>
        <taxon>Chitinophagaceae</taxon>
        <taxon>Flavisolibacter</taxon>
    </lineage>
</organism>
<evidence type="ECO:0000259" key="1">
    <source>
        <dbReference type="Pfam" id="PF23019"/>
    </source>
</evidence>
<name>A0A5B8UKC5_9BACT</name>
<dbReference type="CDD" id="cd10931">
    <property type="entry name" value="CE4_u7"/>
    <property type="match status" value="1"/>
</dbReference>
<keyword evidence="3" id="KW-1185">Reference proteome</keyword>
<evidence type="ECO:0000313" key="3">
    <source>
        <dbReference type="Proteomes" id="UP000321204"/>
    </source>
</evidence>
<dbReference type="KEGG" id="fgg:FSB75_14970"/>
<reference evidence="2 3" key="1">
    <citation type="journal article" date="2015" name="Int. J. Syst. Evol. Microbiol.">
        <title>Flavisolibacter ginsenosidimutans sp. nov., with ginsenoside-converting activity isolated from soil used for cultivating ginseng.</title>
        <authorList>
            <person name="Zhao Y."/>
            <person name="Liu Q."/>
            <person name="Kang M.S."/>
            <person name="Jin F."/>
            <person name="Yu H."/>
            <person name="Im W.T."/>
        </authorList>
    </citation>
    <scope>NUCLEOTIDE SEQUENCE [LARGE SCALE GENOMIC DNA]</scope>
    <source>
        <strain evidence="2 3">Gsoil 636</strain>
    </source>
</reference>
<dbReference type="Proteomes" id="UP000321204">
    <property type="component" value="Chromosome"/>
</dbReference>
<dbReference type="InterPro" id="IPR054297">
    <property type="entry name" value="DUF7033"/>
</dbReference>
<dbReference type="EMBL" id="CP042433">
    <property type="protein sequence ID" value="QEC57147.1"/>
    <property type="molecule type" value="Genomic_DNA"/>
</dbReference>
<dbReference type="AlphaFoldDB" id="A0A5B8UKC5"/>
<proteinExistence type="predicted"/>
<dbReference type="OrthoDB" id="5573484at2"/>
<accession>A0A5B8UKC5</accession>
<gene>
    <name evidence="2" type="ORF">FSB75_14970</name>
</gene>
<evidence type="ECO:0000313" key="2">
    <source>
        <dbReference type="EMBL" id="QEC57147.1"/>
    </source>
</evidence>